<evidence type="ECO:0000259" key="2">
    <source>
        <dbReference type="Pfam" id="PF25967"/>
    </source>
</evidence>
<reference evidence="3 4" key="1">
    <citation type="submission" date="2013-08" db="EMBL/GenBank/DDBJ databases">
        <title>Genome sequencing of Cellulomonas carbonis T26.</title>
        <authorList>
            <person name="Chen F."/>
            <person name="Li Y."/>
            <person name="Wang G."/>
        </authorList>
    </citation>
    <scope>NUCLEOTIDE SEQUENCE [LARGE SCALE GENOMIC DNA]</scope>
    <source>
        <strain evidence="3 4">T26</strain>
    </source>
</reference>
<gene>
    <name evidence="3" type="ORF">N868_16070</name>
</gene>
<keyword evidence="1" id="KW-0472">Membrane</keyword>
<dbReference type="EMBL" id="AXCY01000058">
    <property type="protein sequence ID" value="KGM10231.1"/>
    <property type="molecule type" value="Genomic_DNA"/>
</dbReference>
<dbReference type="OrthoDB" id="4401807at2"/>
<sequence>MVVARRIVFPALRLVVWTVIAVALVKIAFTGSEVVASESPLEPGITVTESHVTVTTGSIANVVTVPGTVTADPPVPVRATGAGTVHALLAPEGQRVEAGAALLEVRTETPVEPTVRTDPETGEQTVVERRPKVTRQTVTAPVAGTVHHDVLAGQVVSVGDTVGSISPGTLSVTGTLTPDQQYRLISAPGEATVTLKGGPAPFTCTGLRIGPAAQDAAAPVEGDPSAPAPSGAVRCSVPPDVTAFAGLGADLSIANGTAEGALVVPVTAVRGSYQNGDVWVVGDDGAAQERRVALGLTDGTVVQVTEGLAEGDTVLEFAPGAEVPECDPMTGC</sequence>
<dbReference type="Pfam" id="PF25967">
    <property type="entry name" value="RND-MFP_C"/>
    <property type="match status" value="1"/>
</dbReference>
<reference evidence="3 4" key="2">
    <citation type="journal article" date="2015" name="Stand. Genomic Sci.">
        <title>Draft genome sequence of Cellulomonas carbonis T26(T) and comparative analysis of six Cellulomonas genomes.</title>
        <authorList>
            <person name="Zhuang W."/>
            <person name="Zhang S."/>
            <person name="Xia X."/>
            <person name="Wang G."/>
        </authorList>
    </citation>
    <scope>NUCLEOTIDE SEQUENCE [LARGE SCALE GENOMIC DNA]</scope>
    <source>
        <strain evidence="3 4">T26</strain>
    </source>
</reference>
<dbReference type="RefSeq" id="WP_043607499.1">
    <property type="nucleotide sequence ID" value="NZ_AXCY01000058.1"/>
</dbReference>
<dbReference type="AlphaFoldDB" id="A0A0A0BQK5"/>
<comment type="caution">
    <text evidence="3">The sequence shown here is derived from an EMBL/GenBank/DDBJ whole genome shotgun (WGS) entry which is preliminary data.</text>
</comment>
<organism evidence="3 4">
    <name type="scientific">Cellulomonas carbonis T26</name>
    <dbReference type="NCBI Taxonomy" id="947969"/>
    <lineage>
        <taxon>Bacteria</taxon>
        <taxon>Bacillati</taxon>
        <taxon>Actinomycetota</taxon>
        <taxon>Actinomycetes</taxon>
        <taxon>Micrococcales</taxon>
        <taxon>Cellulomonadaceae</taxon>
        <taxon>Cellulomonas</taxon>
    </lineage>
</organism>
<accession>A0A0A0BQK5</accession>
<feature type="transmembrane region" description="Helical" evidence="1">
    <location>
        <begin position="7"/>
        <end position="29"/>
    </location>
</feature>
<proteinExistence type="predicted"/>
<keyword evidence="4" id="KW-1185">Reference proteome</keyword>
<evidence type="ECO:0000313" key="4">
    <source>
        <dbReference type="Proteomes" id="UP000029839"/>
    </source>
</evidence>
<dbReference type="PANTHER" id="PTHR30469">
    <property type="entry name" value="MULTIDRUG RESISTANCE PROTEIN MDTA"/>
    <property type="match status" value="1"/>
</dbReference>
<protein>
    <submittedName>
        <fullName evidence="3">Secretion protein HlyD</fullName>
    </submittedName>
</protein>
<dbReference type="InterPro" id="IPR058627">
    <property type="entry name" value="MdtA-like_C"/>
</dbReference>
<evidence type="ECO:0000256" key="1">
    <source>
        <dbReference type="SAM" id="Phobius"/>
    </source>
</evidence>
<dbReference type="GO" id="GO:1990281">
    <property type="term" value="C:efflux pump complex"/>
    <property type="evidence" value="ECO:0007669"/>
    <property type="project" value="TreeGrafter"/>
</dbReference>
<feature type="domain" description="Multidrug resistance protein MdtA-like C-terminal permuted SH3" evidence="2">
    <location>
        <begin position="261"/>
        <end position="314"/>
    </location>
</feature>
<keyword evidence="1" id="KW-0812">Transmembrane</keyword>
<keyword evidence="1" id="KW-1133">Transmembrane helix</keyword>
<dbReference type="PANTHER" id="PTHR30469:SF33">
    <property type="entry name" value="SLR1207 PROTEIN"/>
    <property type="match status" value="1"/>
</dbReference>
<dbReference type="GO" id="GO:0015562">
    <property type="term" value="F:efflux transmembrane transporter activity"/>
    <property type="evidence" value="ECO:0007669"/>
    <property type="project" value="TreeGrafter"/>
</dbReference>
<evidence type="ECO:0000313" key="3">
    <source>
        <dbReference type="EMBL" id="KGM10231.1"/>
    </source>
</evidence>
<dbReference type="Proteomes" id="UP000029839">
    <property type="component" value="Unassembled WGS sequence"/>
</dbReference>
<dbReference type="Gene3D" id="2.40.50.100">
    <property type="match status" value="1"/>
</dbReference>
<dbReference type="Gene3D" id="2.40.420.20">
    <property type="match status" value="1"/>
</dbReference>
<name>A0A0A0BQK5_9CELL</name>